<feature type="compositionally biased region" description="Polar residues" evidence="1">
    <location>
        <begin position="414"/>
        <end position="425"/>
    </location>
</feature>
<feature type="domain" description="G-patch" evidence="2">
    <location>
        <begin position="639"/>
        <end position="685"/>
    </location>
</feature>
<feature type="region of interest" description="Disordered" evidence="1">
    <location>
        <begin position="678"/>
        <end position="726"/>
    </location>
</feature>
<feature type="compositionally biased region" description="Acidic residues" evidence="1">
    <location>
        <begin position="257"/>
        <end position="283"/>
    </location>
</feature>
<dbReference type="Pfam" id="PF01424">
    <property type="entry name" value="R3H"/>
    <property type="match status" value="1"/>
</dbReference>
<proteinExistence type="predicted"/>
<dbReference type="InterPro" id="IPR001374">
    <property type="entry name" value="R3H_dom"/>
</dbReference>
<gene>
    <name evidence="4" type="primary">LOC115750983</name>
</gene>
<dbReference type="PROSITE" id="PS50174">
    <property type="entry name" value="G_PATCH"/>
    <property type="match status" value="2"/>
</dbReference>
<dbReference type="SMART" id="SM00443">
    <property type="entry name" value="G_patch"/>
    <property type="match status" value="2"/>
</dbReference>
<dbReference type="AlphaFoldDB" id="A0A8B8QD72"/>
<evidence type="ECO:0000259" key="2">
    <source>
        <dbReference type="PROSITE" id="PS50174"/>
    </source>
</evidence>
<dbReference type="SUPFAM" id="SSF82708">
    <property type="entry name" value="R3H domain"/>
    <property type="match status" value="1"/>
</dbReference>
<dbReference type="GO" id="GO:0003676">
    <property type="term" value="F:nucleic acid binding"/>
    <property type="evidence" value="ECO:0007669"/>
    <property type="project" value="InterPro"/>
</dbReference>
<dbReference type="Proteomes" id="UP000827889">
    <property type="component" value="Chromosome 4"/>
</dbReference>
<feature type="compositionally biased region" description="Basic residues" evidence="1">
    <location>
        <begin position="1"/>
        <end position="14"/>
    </location>
</feature>
<evidence type="ECO:0000313" key="3">
    <source>
        <dbReference type="Proteomes" id="UP000827889"/>
    </source>
</evidence>
<feature type="region of interest" description="Disordered" evidence="1">
    <location>
        <begin position="256"/>
        <end position="309"/>
    </location>
</feature>
<dbReference type="GeneID" id="115750983"/>
<dbReference type="PANTHER" id="PTHR47423">
    <property type="entry name" value="G-PATCH DOMAIN CONTAINING PROTEIN"/>
    <property type="match status" value="1"/>
</dbReference>
<feature type="region of interest" description="Disordered" evidence="1">
    <location>
        <begin position="181"/>
        <end position="223"/>
    </location>
</feature>
<protein>
    <submittedName>
        <fullName evidence="4">Uncharacterized protein LOC115750983</fullName>
    </submittedName>
</protein>
<feature type="compositionally biased region" description="Basic residues" evidence="1">
    <location>
        <begin position="426"/>
        <end position="440"/>
    </location>
</feature>
<dbReference type="Gene3D" id="3.30.1370.50">
    <property type="entry name" value="R3H-like domain"/>
    <property type="match status" value="1"/>
</dbReference>
<dbReference type="KEGG" id="rarg:115750983"/>
<dbReference type="Pfam" id="PF01585">
    <property type="entry name" value="G-patch"/>
    <property type="match status" value="2"/>
</dbReference>
<feature type="region of interest" description="Disordered" evidence="1">
    <location>
        <begin position="53"/>
        <end position="94"/>
    </location>
</feature>
<feature type="region of interest" description="Disordered" evidence="1">
    <location>
        <begin position="407"/>
        <end position="440"/>
    </location>
</feature>
<feature type="region of interest" description="Disordered" evidence="1">
    <location>
        <begin position="544"/>
        <end position="586"/>
    </location>
</feature>
<dbReference type="InterPro" id="IPR000467">
    <property type="entry name" value="G_patch_dom"/>
</dbReference>
<dbReference type="RefSeq" id="XP_030544488.2">
    <property type="nucleotide sequence ID" value="XM_030688628.2"/>
</dbReference>
<keyword evidence="3" id="KW-1185">Reference proteome</keyword>
<evidence type="ECO:0000313" key="4">
    <source>
        <dbReference type="RefSeq" id="XP_030544488.2"/>
    </source>
</evidence>
<feature type="domain" description="G-patch" evidence="2">
    <location>
        <begin position="727"/>
        <end position="772"/>
    </location>
</feature>
<dbReference type="PANTHER" id="PTHR47423:SF2">
    <property type="entry name" value="PROTEIN SQS1"/>
    <property type="match status" value="1"/>
</dbReference>
<name>A0A8B8QD72_9MYRT</name>
<organism evidence="3 4">
    <name type="scientific">Rhodamnia argentea</name>
    <dbReference type="NCBI Taxonomy" id="178133"/>
    <lineage>
        <taxon>Eukaryota</taxon>
        <taxon>Viridiplantae</taxon>
        <taxon>Streptophyta</taxon>
        <taxon>Embryophyta</taxon>
        <taxon>Tracheophyta</taxon>
        <taxon>Spermatophyta</taxon>
        <taxon>Magnoliopsida</taxon>
        <taxon>eudicotyledons</taxon>
        <taxon>Gunneridae</taxon>
        <taxon>Pentapetalae</taxon>
        <taxon>rosids</taxon>
        <taxon>malvids</taxon>
        <taxon>Myrtales</taxon>
        <taxon>Myrtaceae</taxon>
        <taxon>Myrtoideae</taxon>
        <taxon>Myrteae</taxon>
        <taxon>Australasian group</taxon>
        <taxon>Rhodamnia</taxon>
    </lineage>
</organism>
<evidence type="ECO:0000256" key="1">
    <source>
        <dbReference type="SAM" id="MobiDB-lite"/>
    </source>
</evidence>
<feature type="compositionally biased region" description="Acidic residues" evidence="1">
    <location>
        <begin position="291"/>
        <end position="309"/>
    </location>
</feature>
<feature type="region of interest" description="Disordered" evidence="1">
    <location>
        <begin position="1"/>
        <end position="39"/>
    </location>
</feature>
<dbReference type="InterPro" id="IPR036867">
    <property type="entry name" value="R3H_dom_sf"/>
</dbReference>
<reference evidence="4" key="1">
    <citation type="submission" date="2025-08" db="UniProtKB">
        <authorList>
            <consortium name="RefSeq"/>
        </authorList>
    </citation>
    <scope>IDENTIFICATION</scope>
    <source>
        <tissue evidence="4">Leaf</tissue>
    </source>
</reference>
<accession>A0A8B8QD72</accession>
<sequence length="772" mass="83266">MAGGKRRSNSRKNKSSSSNSKSNSRDDRRRGRGGFNASASIRAGLFVEGGALSDWQLKTPSPPPRRGSNQNLDTSKAGSSGRGKGTGSKSLSRSLKSNAVGYQYPALDLQDGLHPLSTFRDTNVDSKIDFSQPFILCGSKENQVIAYVDEGPSSMDQANVSYEYHSDFVLGDSSHRGLGYDNENNAAPSGIEASSGKMENQEELESGMSSPEQEEDYCESFDTGTAEKRAQLLSKKRSAKKNSGFISIGGIKLYTEDISDEEDGEDDVVECSDEEDSESESAEQDGATDSSESDDSEDMSDSGSDVDDDIAQDYLEGIGGSDALFDSKYLLKQVPCSSDDSDDSSSSDLDETLEKLGGIALQDASTEYGMQRKRQSNHQGHRTVRDNQSSAVDDFILVKDVRTLSAKKNRGTRVPQSRSLESQKSTRSRRFPGEKKKHRKELVAAKRRDRMIRRGVDLVGINKKLEQIVLNGVDIHSFQPMHSRDCSKVQRLARIYRLRSSSQGSGKKRFVTVVQTPQTCMPSSTDKLILEKLIGPVDEDADFSVIDGPHVKTTSGGQKQVRPQEAKKSGRSKSLKNSVNRSGGKVSLASQPVSFVSSGVMPSEMTEVSPINLAGASENGQEHATLVTSGSFGAFEVHTRGFGSKMMAKMGFIEGQGLGKGGAGMAEPIEVIKRPKSLGLGMSFPESAEESERNRESESQSAKSKQSGIGGSVRRMPQSVGAFERHTKGFGSRMMAKMGFVEGMGLGKNSQGIVNPLAAVRLPKSRGLGATG</sequence>